<evidence type="ECO:0000256" key="1">
    <source>
        <dbReference type="SAM" id="MobiDB-lite"/>
    </source>
</evidence>
<feature type="region of interest" description="Disordered" evidence="1">
    <location>
        <begin position="534"/>
        <end position="554"/>
    </location>
</feature>
<organism evidence="2 3">
    <name type="scientific">Diaporthe eres</name>
    <name type="common">Phomopsis oblonga</name>
    <dbReference type="NCBI Taxonomy" id="83184"/>
    <lineage>
        <taxon>Eukaryota</taxon>
        <taxon>Fungi</taxon>
        <taxon>Dikarya</taxon>
        <taxon>Ascomycota</taxon>
        <taxon>Pezizomycotina</taxon>
        <taxon>Sordariomycetes</taxon>
        <taxon>Sordariomycetidae</taxon>
        <taxon>Diaporthales</taxon>
        <taxon>Diaporthaceae</taxon>
        <taxon>Diaporthe</taxon>
        <taxon>Diaporthe eres species complex</taxon>
    </lineage>
</organism>
<feature type="region of interest" description="Disordered" evidence="1">
    <location>
        <begin position="411"/>
        <end position="463"/>
    </location>
</feature>
<dbReference type="EMBL" id="JAKNSF020000092">
    <property type="protein sequence ID" value="KAK7717775.1"/>
    <property type="molecule type" value="Genomic_DNA"/>
</dbReference>
<dbReference type="Proteomes" id="UP001430848">
    <property type="component" value="Unassembled WGS sequence"/>
</dbReference>
<reference evidence="2 3" key="1">
    <citation type="submission" date="2024-02" db="EMBL/GenBank/DDBJ databases">
        <title>De novo assembly and annotation of 12 fungi associated with fruit tree decline syndrome in Ontario, Canada.</title>
        <authorList>
            <person name="Sulman M."/>
            <person name="Ellouze W."/>
            <person name="Ilyukhin E."/>
        </authorList>
    </citation>
    <scope>NUCLEOTIDE SEQUENCE [LARGE SCALE GENOMIC DNA]</scope>
    <source>
        <strain evidence="2 3">M169</strain>
    </source>
</reference>
<protein>
    <recommendedName>
        <fullName evidence="4">Clr5 domain-containing protein</fullName>
    </recommendedName>
</protein>
<sequence>MATEQYDGYSPQVADDWPSTDMSQLQHGPVSNPAVADPAGDDLAYKPNTRGNSFNNPPPNGWLYPHKKGIGTGSNLEPFKAEIEARTQRGENCKAIAAALNAMGVQTSDRAVSRVRIRWGMRKRAQRKVKTPPPDADTARLSAKSKVQAMRKAELIRMTKEGMSPEEIYQSLTSRGMELKKGVATVLRLQSAWGVARDEKRWLGNFRHQCHKKAKAQQEDAFTDIAKELGVQDIKGWAQEKMKEQAARQARHELALKLMGEHAPTNPERRKLQKPRRANGPFVQQAQANDDEGGSDIGSSEDELESGSDFPGPVTDLRFGLVESARQADQIPGSDGPLPSPHDLHNGEQPVSYAAASTTNNSSGVGVGVEAGEYHDYPPLHDQPDDTMYGSEDDQHGMASVASRVSSHMVDPMAQSTSGPHLPMVQNPPSSNEMMASAPPYPNPLGSSVSSQPPEARSTQTAPTTTVAMVPGYGEKHPTQVDASITSASKPTASVTSGLVLPPEEAEANKSTLSTLDHYNDAARVYKELLEARNNNKPLPGSLTGMPPSAKEVDSAKRKLKEATQAMMLALD</sequence>
<comment type="caution">
    <text evidence="2">The sequence shown here is derived from an EMBL/GenBank/DDBJ whole genome shotgun (WGS) entry which is preliminary data.</text>
</comment>
<evidence type="ECO:0000313" key="2">
    <source>
        <dbReference type="EMBL" id="KAK7717775.1"/>
    </source>
</evidence>
<feature type="region of interest" description="Disordered" evidence="1">
    <location>
        <begin position="1"/>
        <end position="61"/>
    </location>
</feature>
<evidence type="ECO:0008006" key="4">
    <source>
        <dbReference type="Google" id="ProtNLM"/>
    </source>
</evidence>
<feature type="region of interest" description="Disordered" evidence="1">
    <location>
        <begin position="258"/>
        <end position="348"/>
    </location>
</feature>
<keyword evidence="3" id="KW-1185">Reference proteome</keyword>
<feature type="compositionally biased region" description="Polar residues" evidence="1">
    <location>
        <begin position="445"/>
        <end position="463"/>
    </location>
</feature>
<name>A0ABR1NWB1_DIAER</name>
<proteinExistence type="predicted"/>
<feature type="compositionally biased region" description="Acidic residues" evidence="1">
    <location>
        <begin position="289"/>
        <end position="306"/>
    </location>
</feature>
<evidence type="ECO:0000313" key="3">
    <source>
        <dbReference type="Proteomes" id="UP001430848"/>
    </source>
</evidence>
<gene>
    <name evidence="2" type="ORF">SLS63_010730</name>
</gene>
<accession>A0ABR1NWB1</accession>